<organism evidence="1 2">
    <name type="scientific">Morchella conica CCBAS932</name>
    <dbReference type="NCBI Taxonomy" id="1392247"/>
    <lineage>
        <taxon>Eukaryota</taxon>
        <taxon>Fungi</taxon>
        <taxon>Dikarya</taxon>
        <taxon>Ascomycota</taxon>
        <taxon>Pezizomycotina</taxon>
        <taxon>Pezizomycetes</taxon>
        <taxon>Pezizales</taxon>
        <taxon>Morchellaceae</taxon>
        <taxon>Morchella</taxon>
    </lineage>
</organism>
<dbReference type="Proteomes" id="UP000277580">
    <property type="component" value="Unassembled WGS sequence"/>
</dbReference>
<dbReference type="OrthoDB" id="10329571at2759"/>
<name>A0A3N4KUI5_9PEZI</name>
<proteinExistence type="predicted"/>
<reference evidence="1 2" key="1">
    <citation type="journal article" date="2018" name="Nat. Ecol. Evol.">
        <title>Pezizomycetes genomes reveal the molecular basis of ectomycorrhizal truffle lifestyle.</title>
        <authorList>
            <person name="Murat C."/>
            <person name="Payen T."/>
            <person name="Noel B."/>
            <person name="Kuo A."/>
            <person name="Morin E."/>
            <person name="Chen J."/>
            <person name="Kohler A."/>
            <person name="Krizsan K."/>
            <person name="Balestrini R."/>
            <person name="Da Silva C."/>
            <person name="Montanini B."/>
            <person name="Hainaut M."/>
            <person name="Levati E."/>
            <person name="Barry K.W."/>
            <person name="Belfiori B."/>
            <person name="Cichocki N."/>
            <person name="Clum A."/>
            <person name="Dockter R.B."/>
            <person name="Fauchery L."/>
            <person name="Guy J."/>
            <person name="Iotti M."/>
            <person name="Le Tacon F."/>
            <person name="Lindquist E.A."/>
            <person name="Lipzen A."/>
            <person name="Malagnac F."/>
            <person name="Mello A."/>
            <person name="Molinier V."/>
            <person name="Miyauchi S."/>
            <person name="Poulain J."/>
            <person name="Riccioni C."/>
            <person name="Rubini A."/>
            <person name="Sitrit Y."/>
            <person name="Splivallo R."/>
            <person name="Traeger S."/>
            <person name="Wang M."/>
            <person name="Zifcakova L."/>
            <person name="Wipf D."/>
            <person name="Zambonelli A."/>
            <person name="Paolocci F."/>
            <person name="Nowrousian M."/>
            <person name="Ottonello S."/>
            <person name="Baldrian P."/>
            <person name="Spatafora J.W."/>
            <person name="Henrissat B."/>
            <person name="Nagy L.G."/>
            <person name="Aury J.M."/>
            <person name="Wincker P."/>
            <person name="Grigoriev I.V."/>
            <person name="Bonfante P."/>
            <person name="Martin F.M."/>
        </authorList>
    </citation>
    <scope>NUCLEOTIDE SEQUENCE [LARGE SCALE GENOMIC DNA]</scope>
    <source>
        <strain evidence="1 2">CCBAS932</strain>
    </source>
</reference>
<evidence type="ECO:0000313" key="1">
    <source>
        <dbReference type="EMBL" id="RPB14244.1"/>
    </source>
</evidence>
<gene>
    <name evidence="1" type="ORF">P167DRAFT_534093</name>
</gene>
<accession>A0A3N4KUI5</accession>
<dbReference type="InParanoid" id="A0A3N4KUI5"/>
<evidence type="ECO:0000313" key="2">
    <source>
        <dbReference type="Proteomes" id="UP000277580"/>
    </source>
</evidence>
<protein>
    <submittedName>
        <fullName evidence="1">Uncharacterized protein</fullName>
    </submittedName>
</protein>
<sequence>MSSTKLVPSTQRSTGDLNEALAEIANSLLRDQQEIAFQDLKAVESIAGRAGIGETETARALAKINSDSCERMRQRYDARNQELMQYVGRLAPREAMVAVELWKKHIQLYENFVDAIMDVFELAVKGMLNKLREFLKNAYQKIADIVALVCQSVQKLFS</sequence>
<dbReference type="AlphaFoldDB" id="A0A3N4KUI5"/>
<dbReference type="EMBL" id="ML119118">
    <property type="protein sequence ID" value="RPB14244.1"/>
    <property type="molecule type" value="Genomic_DNA"/>
</dbReference>
<keyword evidence="2" id="KW-1185">Reference proteome</keyword>